<evidence type="ECO:0000256" key="7">
    <source>
        <dbReference type="SAM" id="Phobius"/>
    </source>
</evidence>
<feature type="transmembrane region" description="Helical" evidence="7">
    <location>
        <begin position="166"/>
        <end position="186"/>
    </location>
</feature>
<comment type="subcellular location">
    <subcellularLocation>
        <location evidence="1">Cell membrane</location>
        <topology evidence="1">Multi-pass membrane protein</topology>
    </subcellularLocation>
</comment>
<feature type="transmembrane region" description="Helical" evidence="7">
    <location>
        <begin position="341"/>
        <end position="364"/>
    </location>
</feature>
<feature type="domain" description="Major facilitator superfamily (MFS) profile" evidence="8">
    <location>
        <begin position="9"/>
        <end position="395"/>
    </location>
</feature>
<evidence type="ECO:0000256" key="4">
    <source>
        <dbReference type="ARBA" id="ARBA00022989"/>
    </source>
</evidence>
<dbReference type="EMBL" id="JAHXZI010000038">
    <property type="protein sequence ID" value="MBW6440162.1"/>
    <property type="molecule type" value="Genomic_DNA"/>
</dbReference>
<feature type="transmembrane region" description="Helical" evidence="7">
    <location>
        <begin position="81"/>
        <end position="110"/>
    </location>
</feature>
<evidence type="ECO:0000313" key="10">
    <source>
        <dbReference type="Proteomes" id="UP001519863"/>
    </source>
</evidence>
<feature type="transmembrane region" description="Helical" evidence="7">
    <location>
        <begin position="307"/>
        <end position="329"/>
    </location>
</feature>
<evidence type="ECO:0000256" key="5">
    <source>
        <dbReference type="ARBA" id="ARBA00023136"/>
    </source>
</evidence>
<dbReference type="Gene3D" id="1.20.1250.20">
    <property type="entry name" value="MFS general substrate transporter like domains"/>
    <property type="match status" value="1"/>
</dbReference>
<dbReference type="SUPFAM" id="SSF103473">
    <property type="entry name" value="MFS general substrate transporter"/>
    <property type="match status" value="1"/>
</dbReference>
<evidence type="ECO:0000256" key="3">
    <source>
        <dbReference type="ARBA" id="ARBA00022692"/>
    </source>
</evidence>
<sequence length="431" mass="45065">MTPLRRNRDFTALWTGQVISTLGARISATATPLLVLAATGSPLDAGLVGAAGTLPHLIASLPAGPLVDRWNRHRILLASELVAAVALLTVPLAIWSGVLTVAQMCAVVFVQGLCLVFFELAEHAALPMVVPPGQLATAFATNEARSRGVTLAGPPLGGFLFTVDRALPFLVDGISYLLAAVSILFLRRDLRPAARGPAEPLWTSALTGLRYVWRNRFIRASLLLIAVSNLVFQALILVLVVHAGDHGATPARIGLMLGLYSVGGLLGALIAARVHSRLSLRVVLIGTYWIWSVLLPLFAWASSPWQIGAIGALTAFVGPIWNVMILTYASITVPNELLGRVMSAANTLTWGVMPIASLGAGVLLTAVGPVGAIGALSAIMLTTAIAATISPTIRKSSPLPGTDDAAPDHTPPVPPAPRDQLPLDPATRPPG</sequence>
<proteinExistence type="predicted"/>
<dbReference type="PANTHER" id="PTHR23513:SF6">
    <property type="entry name" value="MAJOR FACILITATOR SUPERFAMILY ASSOCIATED DOMAIN-CONTAINING PROTEIN"/>
    <property type="match status" value="1"/>
</dbReference>
<feature type="region of interest" description="Disordered" evidence="6">
    <location>
        <begin position="394"/>
        <end position="431"/>
    </location>
</feature>
<comment type="caution">
    <text evidence="9">The sequence shown here is derived from an EMBL/GenBank/DDBJ whole genome shotgun (WGS) entry which is preliminary data.</text>
</comment>
<evidence type="ECO:0000259" key="8">
    <source>
        <dbReference type="PROSITE" id="PS50850"/>
    </source>
</evidence>
<evidence type="ECO:0000256" key="6">
    <source>
        <dbReference type="SAM" id="MobiDB-lite"/>
    </source>
</evidence>
<keyword evidence="4 7" id="KW-1133">Transmembrane helix</keyword>
<dbReference type="InterPro" id="IPR020846">
    <property type="entry name" value="MFS_dom"/>
</dbReference>
<dbReference type="RefSeq" id="WP_220149271.1">
    <property type="nucleotide sequence ID" value="NZ_JAHXZI010000038.1"/>
</dbReference>
<feature type="transmembrane region" description="Helical" evidence="7">
    <location>
        <begin position="278"/>
        <end position="301"/>
    </location>
</feature>
<accession>A0ABS7BGY9</accession>
<gene>
    <name evidence="9" type="ORF">KZ829_41200</name>
</gene>
<dbReference type="InterPro" id="IPR011701">
    <property type="entry name" value="MFS"/>
</dbReference>
<keyword evidence="5 7" id="KW-0472">Membrane</keyword>
<evidence type="ECO:0000256" key="2">
    <source>
        <dbReference type="ARBA" id="ARBA00022475"/>
    </source>
</evidence>
<keyword evidence="10" id="KW-1185">Reference proteome</keyword>
<protein>
    <submittedName>
        <fullName evidence="9">MFS transporter</fullName>
    </submittedName>
</protein>
<dbReference type="InterPro" id="IPR036259">
    <property type="entry name" value="MFS_trans_sf"/>
</dbReference>
<name>A0ABS7BGY9_9ACTN</name>
<dbReference type="CDD" id="cd06173">
    <property type="entry name" value="MFS_MefA_like"/>
    <property type="match status" value="1"/>
</dbReference>
<evidence type="ECO:0000313" key="9">
    <source>
        <dbReference type="EMBL" id="MBW6440162.1"/>
    </source>
</evidence>
<reference evidence="9 10" key="1">
    <citation type="journal article" date="2013" name="Antonie Van Leeuwenhoek">
        <title>Actinoplanes hulinensis sp. nov., a novel actinomycete isolated from soybean root (Glycine max (L.) Merr).</title>
        <authorList>
            <person name="Shen Y."/>
            <person name="Liu C."/>
            <person name="Wang X."/>
            <person name="Zhao J."/>
            <person name="Jia F."/>
            <person name="Zhang Y."/>
            <person name="Wang L."/>
            <person name="Yang D."/>
            <person name="Xiang W."/>
        </authorList>
    </citation>
    <scope>NUCLEOTIDE SEQUENCE [LARGE SCALE GENOMIC DNA]</scope>
    <source>
        <strain evidence="9 10">NEAU-M9</strain>
    </source>
</reference>
<feature type="transmembrane region" description="Helical" evidence="7">
    <location>
        <begin position="253"/>
        <end position="271"/>
    </location>
</feature>
<feature type="transmembrane region" description="Helical" evidence="7">
    <location>
        <begin position="220"/>
        <end position="241"/>
    </location>
</feature>
<organism evidence="9 10">
    <name type="scientific">Actinoplanes hulinensis</name>
    <dbReference type="NCBI Taxonomy" id="1144547"/>
    <lineage>
        <taxon>Bacteria</taxon>
        <taxon>Bacillati</taxon>
        <taxon>Actinomycetota</taxon>
        <taxon>Actinomycetes</taxon>
        <taxon>Micromonosporales</taxon>
        <taxon>Micromonosporaceae</taxon>
        <taxon>Actinoplanes</taxon>
    </lineage>
</organism>
<dbReference type="Proteomes" id="UP001519863">
    <property type="component" value="Unassembled WGS sequence"/>
</dbReference>
<dbReference type="Pfam" id="PF07690">
    <property type="entry name" value="MFS_1"/>
    <property type="match status" value="1"/>
</dbReference>
<keyword evidence="3 7" id="KW-0812">Transmembrane</keyword>
<dbReference type="PANTHER" id="PTHR23513">
    <property type="entry name" value="INTEGRAL MEMBRANE EFFLUX PROTEIN-RELATED"/>
    <property type="match status" value="1"/>
</dbReference>
<evidence type="ECO:0000256" key="1">
    <source>
        <dbReference type="ARBA" id="ARBA00004651"/>
    </source>
</evidence>
<feature type="transmembrane region" description="Helical" evidence="7">
    <location>
        <begin position="370"/>
        <end position="389"/>
    </location>
</feature>
<dbReference type="PROSITE" id="PS50850">
    <property type="entry name" value="MFS"/>
    <property type="match status" value="1"/>
</dbReference>
<keyword evidence="2" id="KW-1003">Cell membrane</keyword>